<dbReference type="Pfam" id="PF12048">
    <property type="entry name" value="DUF3530"/>
    <property type="match status" value="1"/>
</dbReference>
<evidence type="ECO:0000313" key="3">
    <source>
        <dbReference type="EMBL" id="PIE24878.1"/>
    </source>
</evidence>
<evidence type="ECO:0000313" key="4">
    <source>
        <dbReference type="Proteomes" id="UP000243469"/>
    </source>
</evidence>
<feature type="compositionally biased region" description="Low complexity" evidence="1">
    <location>
        <begin position="44"/>
        <end position="56"/>
    </location>
</feature>
<organism evidence="3 4">
    <name type="scientific">Neptuniibacter caesariensis</name>
    <dbReference type="NCBI Taxonomy" id="207954"/>
    <lineage>
        <taxon>Bacteria</taxon>
        <taxon>Pseudomonadati</taxon>
        <taxon>Pseudomonadota</taxon>
        <taxon>Gammaproteobacteria</taxon>
        <taxon>Oceanospirillales</taxon>
        <taxon>Oceanospirillaceae</taxon>
        <taxon>Neptuniibacter</taxon>
    </lineage>
</organism>
<evidence type="ECO:0000256" key="2">
    <source>
        <dbReference type="SAM" id="SignalP"/>
    </source>
</evidence>
<comment type="caution">
    <text evidence="3">The sequence shown here is derived from an EMBL/GenBank/DDBJ whole genome shotgun (WGS) entry which is preliminary data.</text>
</comment>
<evidence type="ECO:0008006" key="5">
    <source>
        <dbReference type="Google" id="ProtNLM"/>
    </source>
</evidence>
<keyword evidence="2" id="KW-0732">Signal</keyword>
<reference evidence="3 4" key="1">
    <citation type="submission" date="2017-10" db="EMBL/GenBank/DDBJ databases">
        <title>Novel microbial diversity and functional potential in the marine mammal oral microbiome.</title>
        <authorList>
            <person name="Dudek N.K."/>
            <person name="Sun C.L."/>
            <person name="Burstein D."/>
            <person name="Kantor R.S."/>
            <person name="Aliaga Goltsman D.S."/>
            <person name="Bik E.M."/>
            <person name="Thomas B.C."/>
            <person name="Banfield J.F."/>
            <person name="Relman D.A."/>
        </authorList>
    </citation>
    <scope>NUCLEOTIDE SEQUENCE [LARGE SCALE GENOMIC DNA]</scope>
    <source>
        <strain evidence="3">DOLJORAL78_47_21</strain>
    </source>
</reference>
<feature type="signal peptide" evidence="2">
    <location>
        <begin position="1"/>
        <end position="34"/>
    </location>
</feature>
<feature type="region of interest" description="Disordered" evidence="1">
    <location>
        <begin position="169"/>
        <end position="224"/>
    </location>
</feature>
<name>A0A2G6JN68_NEPCE</name>
<proteinExistence type="predicted"/>
<dbReference type="InterPro" id="IPR022529">
    <property type="entry name" value="DUF3530"/>
</dbReference>
<feature type="compositionally biased region" description="Polar residues" evidence="1">
    <location>
        <begin position="172"/>
        <end position="197"/>
    </location>
</feature>
<feature type="chain" id="PRO_5013821853" description="DUF3530 domain-containing protein" evidence="2">
    <location>
        <begin position="35"/>
        <end position="404"/>
    </location>
</feature>
<sequence>MLSARFLPIITNMIIRILSCLLLLSAFSLPSAFAEDVAPGASAEDQATASAATASAPKPVPRTEPNIDTARINELVKIQDPTTEVLKLDTGKDGEQLIAFYRPEGSGIKQGGIILFPDTETHTDWPDTLHVLRTRLSDYGWYTLSIYLPTAERPAIPKRTLPVLAVIKPTGTKGTTPEQQPQDGATPPKTTEASQEDPQAPEAPATEDTQTQAAIDDSSAAATQPKEKYEAKVFRLVQTGLKYLQEKADVKRVIVLGVGSGATWAAKYVEQYQEQQDLRLVMIDARDPTTPDAPNLLQILPNLTVTVIDLHHSPQYSNLTQAAKDSPGQRLRLARHERMNNFHQSRLPPQKGNWKNSSSRLAKYTRGLINTYIIKAEQEQRNIQLKNDTQQQGENAPGIISERF</sequence>
<dbReference type="EMBL" id="PDSH01000015">
    <property type="protein sequence ID" value="PIE24878.1"/>
    <property type="molecule type" value="Genomic_DNA"/>
</dbReference>
<dbReference type="Proteomes" id="UP000243469">
    <property type="component" value="Unassembled WGS sequence"/>
</dbReference>
<protein>
    <recommendedName>
        <fullName evidence="5">DUF3530 domain-containing protein</fullName>
    </recommendedName>
</protein>
<feature type="region of interest" description="Disordered" evidence="1">
    <location>
        <begin position="44"/>
        <end position="65"/>
    </location>
</feature>
<accession>A0A2G6JN68</accession>
<gene>
    <name evidence="3" type="ORF">CSA60_02680</name>
</gene>
<evidence type="ECO:0000256" key="1">
    <source>
        <dbReference type="SAM" id="MobiDB-lite"/>
    </source>
</evidence>
<dbReference type="AlphaFoldDB" id="A0A2G6JN68"/>